<sequence length="52" mass="5869">MSNDPRNGINKFFLGFNLCTVDTLSLGAFSLLYILLVRRGKKNVVTNRYACN</sequence>
<keyword evidence="1" id="KW-0812">Transmembrane</keyword>
<reference evidence="2" key="1">
    <citation type="submission" date="2019-04" db="EMBL/GenBank/DDBJ databases">
        <title>Friends and foes A comparative genomics studyof 23 Aspergillus species from section Flavi.</title>
        <authorList>
            <consortium name="DOE Joint Genome Institute"/>
            <person name="Kjaerbolling I."/>
            <person name="Vesth T."/>
            <person name="Frisvad J.C."/>
            <person name="Nybo J.L."/>
            <person name="Theobald S."/>
            <person name="Kildgaard S."/>
            <person name="Isbrandt T."/>
            <person name="Kuo A."/>
            <person name="Sato A."/>
            <person name="Lyhne E.K."/>
            <person name="Kogle M.E."/>
            <person name="Wiebenga A."/>
            <person name="Kun R.S."/>
            <person name="Lubbers R.J."/>
            <person name="Makela M.R."/>
            <person name="Barry K."/>
            <person name="Chovatia M."/>
            <person name="Clum A."/>
            <person name="Daum C."/>
            <person name="Haridas S."/>
            <person name="He G."/>
            <person name="LaButti K."/>
            <person name="Lipzen A."/>
            <person name="Mondo S."/>
            <person name="Riley R."/>
            <person name="Salamov A."/>
            <person name="Simmons B.A."/>
            <person name="Magnuson J.K."/>
            <person name="Henrissat B."/>
            <person name="Mortensen U.H."/>
            <person name="Larsen T.O."/>
            <person name="Devries R.P."/>
            <person name="Grigoriev I.V."/>
            <person name="Machida M."/>
            <person name="Baker S.E."/>
            <person name="Andersen M.R."/>
        </authorList>
    </citation>
    <scope>NUCLEOTIDE SEQUENCE [LARGE SCALE GENOMIC DNA]</scope>
    <source>
        <strain evidence="2">IBT 14317</strain>
    </source>
</reference>
<keyword evidence="1" id="KW-0472">Membrane</keyword>
<proteinExistence type="predicted"/>
<protein>
    <submittedName>
        <fullName evidence="2">Uncharacterized protein</fullName>
    </submittedName>
</protein>
<name>A0A5N7C9F1_PETAA</name>
<evidence type="ECO:0000313" key="2">
    <source>
        <dbReference type="EMBL" id="KAE8390761.1"/>
    </source>
</evidence>
<feature type="transmembrane region" description="Helical" evidence="1">
    <location>
        <begin position="12"/>
        <end position="36"/>
    </location>
</feature>
<organism evidence="2">
    <name type="scientific">Petromyces alliaceus</name>
    <name type="common">Aspergillus alliaceus</name>
    <dbReference type="NCBI Taxonomy" id="209559"/>
    <lineage>
        <taxon>Eukaryota</taxon>
        <taxon>Fungi</taxon>
        <taxon>Dikarya</taxon>
        <taxon>Ascomycota</taxon>
        <taxon>Pezizomycotina</taxon>
        <taxon>Eurotiomycetes</taxon>
        <taxon>Eurotiomycetidae</taxon>
        <taxon>Eurotiales</taxon>
        <taxon>Aspergillaceae</taxon>
        <taxon>Aspergillus</taxon>
        <taxon>Aspergillus subgen. Circumdati</taxon>
    </lineage>
</organism>
<accession>A0A5N7C9F1</accession>
<evidence type="ECO:0000256" key="1">
    <source>
        <dbReference type="SAM" id="Phobius"/>
    </source>
</evidence>
<keyword evidence="1" id="KW-1133">Transmembrane helix</keyword>
<dbReference type="AlphaFoldDB" id="A0A5N7C9F1"/>
<dbReference type="Proteomes" id="UP000326877">
    <property type="component" value="Unassembled WGS sequence"/>
</dbReference>
<gene>
    <name evidence="2" type="ORF">BDV23DRAFT_154300</name>
</gene>
<dbReference type="EMBL" id="ML735251">
    <property type="protein sequence ID" value="KAE8390761.1"/>
    <property type="molecule type" value="Genomic_DNA"/>
</dbReference>